<evidence type="ECO:0008006" key="4">
    <source>
        <dbReference type="Google" id="ProtNLM"/>
    </source>
</evidence>
<dbReference type="Pfam" id="PF10861">
    <property type="entry name" value="DUF2784"/>
    <property type="match status" value="1"/>
</dbReference>
<dbReference type="RefSeq" id="WP_310125242.1">
    <property type="nucleotide sequence ID" value="NZ_JAVDQV010000016.1"/>
</dbReference>
<gene>
    <name evidence="2" type="ORF">J2804_005205</name>
</gene>
<keyword evidence="3" id="KW-1185">Reference proteome</keyword>
<proteinExistence type="predicted"/>
<name>A0ABU1LYD6_9BURK</name>
<feature type="transmembrane region" description="Helical" evidence="1">
    <location>
        <begin position="44"/>
        <end position="67"/>
    </location>
</feature>
<dbReference type="EMBL" id="JAVDRP010000013">
    <property type="protein sequence ID" value="MDR6411771.1"/>
    <property type="molecule type" value="Genomic_DNA"/>
</dbReference>
<keyword evidence="1" id="KW-1133">Transmembrane helix</keyword>
<keyword evidence="1" id="KW-0472">Membrane</keyword>
<feature type="transmembrane region" description="Helical" evidence="1">
    <location>
        <begin position="95"/>
        <end position="115"/>
    </location>
</feature>
<protein>
    <recommendedName>
        <fullName evidence="4">DUF2784 domain-containing protein</fullName>
    </recommendedName>
</protein>
<feature type="transmembrane region" description="Helical" evidence="1">
    <location>
        <begin position="12"/>
        <end position="32"/>
    </location>
</feature>
<evidence type="ECO:0000313" key="3">
    <source>
        <dbReference type="Proteomes" id="UP001264340"/>
    </source>
</evidence>
<evidence type="ECO:0000313" key="2">
    <source>
        <dbReference type="EMBL" id="MDR6411771.1"/>
    </source>
</evidence>
<organism evidence="2 3">
    <name type="scientific">Paraburkholderia terricola</name>
    <dbReference type="NCBI Taxonomy" id="169427"/>
    <lineage>
        <taxon>Bacteria</taxon>
        <taxon>Pseudomonadati</taxon>
        <taxon>Pseudomonadota</taxon>
        <taxon>Betaproteobacteria</taxon>
        <taxon>Burkholderiales</taxon>
        <taxon>Burkholderiaceae</taxon>
        <taxon>Paraburkholderia</taxon>
    </lineage>
</organism>
<accession>A0ABU1LYD6</accession>
<sequence length="124" mass="14064">MIWLADAVLVMHALIALFIVGGLAAIWVGSLLDWEWVRHRLFRLAHLFAIGLVAILSLVGVVCPLTALEDWLRGGSVGTQGFIQRWVSRLLYYDVPVWMLTLLYVVFALAVLLSWRAVPPRQRR</sequence>
<keyword evidence="1" id="KW-0812">Transmembrane</keyword>
<reference evidence="2 3" key="1">
    <citation type="submission" date="2023-07" db="EMBL/GenBank/DDBJ databases">
        <title>Sorghum-associated microbial communities from plants grown in Nebraska, USA.</title>
        <authorList>
            <person name="Schachtman D."/>
        </authorList>
    </citation>
    <scope>NUCLEOTIDE SEQUENCE [LARGE SCALE GENOMIC DNA]</scope>
    <source>
        <strain evidence="2 3">DS1316</strain>
    </source>
</reference>
<dbReference type="Proteomes" id="UP001264340">
    <property type="component" value="Unassembled WGS sequence"/>
</dbReference>
<comment type="caution">
    <text evidence="2">The sequence shown here is derived from an EMBL/GenBank/DDBJ whole genome shotgun (WGS) entry which is preliminary data.</text>
</comment>
<dbReference type="InterPro" id="IPR021218">
    <property type="entry name" value="DUF2784"/>
</dbReference>
<evidence type="ECO:0000256" key="1">
    <source>
        <dbReference type="SAM" id="Phobius"/>
    </source>
</evidence>